<evidence type="ECO:0000313" key="2">
    <source>
        <dbReference type="Proteomes" id="UP000225706"/>
    </source>
</evidence>
<comment type="caution">
    <text evidence="1">The sequence shown here is derived from an EMBL/GenBank/DDBJ whole genome shotgun (WGS) entry which is preliminary data.</text>
</comment>
<name>A0A2B4R3T4_STYPI</name>
<dbReference type="Proteomes" id="UP000225706">
    <property type="component" value="Unassembled WGS sequence"/>
</dbReference>
<evidence type="ECO:0000313" key="1">
    <source>
        <dbReference type="EMBL" id="PFX11058.1"/>
    </source>
</evidence>
<keyword evidence="2" id="KW-1185">Reference proteome</keyword>
<dbReference type="AlphaFoldDB" id="A0A2B4R3T4"/>
<sequence>YLWKHEVGEKEIAGEEINASIMSSVTTPFISQAAFNAQNPMNGIDRFLELRRIEPDFVMNDKAKEIQDWAANLVHDYPDEYLPILEDADKWQDWASIVAGTGIFARSEIPAPFSFELGEKREDFGNWQEWAKTVYNLMMSSEVPNYYADGGMVENEGNKKENKPKADNNPYPSLAEMIRKQGEGEDTVLAHINPIEAEMLKVMNGGKINPVTGLPQFGLFSNPKKWFKSVAGPAAGVILGNMILPGIGGVIGGAFGGAAGSMVRGRNDMGQAMLRGGAMGAMLPTAASLAGSGASSLGANGLGASLSNYGAQNAVLPSIGLESLGNSIGGASAASEVPISEIVKQEAAKTAATEGAKSAAEKSFTDMLMDNSKNF</sequence>
<reference evidence="2" key="1">
    <citation type="journal article" date="2017" name="bioRxiv">
        <title>Comparative analysis of the genomes of Stylophora pistillata and Acropora digitifera provides evidence for extensive differences between species of corals.</title>
        <authorList>
            <person name="Voolstra C.R."/>
            <person name="Li Y."/>
            <person name="Liew Y.J."/>
            <person name="Baumgarten S."/>
            <person name="Zoccola D."/>
            <person name="Flot J.-F."/>
            <person name="Tambutte S."/>
            <person name="Allemand D."/>
            <person name="Aranda M."/>
        </authorList>
    </citation>
    <scope>NUCLEOTIDE SEQUENCE [LARGE SCALE GENOMIC DNA]</scope>
</reference>
<dbReference type="EMBL" id="LSMT01004060">
    <property type="protein sequence ID" value="PFX11058.1"/>
    <property type="molecule type" value="Genomic_DNA"/>
</dbReference>
<feature type="non-terminal residue" evidence="1">
    <location>
        <position position="1"/>
    </location>
</feature>
<proteinExistence type="predicted"/>
<protein>
    <submittedName>
        <fullName evidence="1">Uncharacterized protein</fullName>
    </submittedName>
</protein>
<feature type="non-terminal residue" evidence="1">
    <location>
        <position position="375"/>
    </location>
</feature>
<organism evidence="1 2">
    <name type="scientific">Stylophora pistillata</name>
    <name type="common">Smooth cauliflower coral</name>
    <dbReference type="NCBI Taxonomy" id="50429"/>
    <lineage>
        <taxon>Eukaryota</taxon>
        <taxon>Metazoa</taxon>
        <taxon>Cnidaria</taxon>
        <taxon>Anthozoa</taxon>
        <taxon>Hexacorallia</taxon>
        <taxon>Scleractinia</taxon>
        <taxon>Astrocoeniina</taxon>
        <taxon>Pocilloporidae</taxon>
        <taxon>Stylophora</taxon>
    </lineage>
</organism>
<accession>A0A2B4R3T4</accession>
<gene>
    <name evidence="1" type="ORF">AWC38_SpisGene25506</name>
</gene>